<protein>
    <submittedName>
        <fullName evidence="2">Uncharacterized protein</fullName>
    </submittedName>
</protein>
<evidence type="ECO:0000313" key="3">
    <source>
        <dbReference type="Proteomes" id="UP001152795"/>
    </source>
</evidence>
<dbReference type="CDD" id="cd09274">
    <property type="entry name" value="RNase_HI_RT_Ty3"/>
    <property type="match status" value="1"/>
</dbReference>
<dbReference type="PANTHER" id="PTHR37984:SF11">
    <property type="entry name" value="INTEGRASE CATALYTIC DOMAIN-CONTAINING PROTEIN"/>
    <property type="match status" value="1"/>
</dbReference>
<dbReference type="SUPFAM" id="SSF53098">
    <property type="entry name" value="Ribonuclease H-like"/>
    <property type="match status" value="1"/>
</dbReference>
<organism evidence="2 3">
    <name type="scientific">Paramuricea clavata</name>
    <name type="common">Red gorgonian</name>
    <name type="synonym">Violescent sea-whip</name>
    <dbReference type="NCBI Taxonomy" id="317549"/>
    <lineage>
        <taxon>Eukaryota</taxon>
        <taxon>Metazoa</taxon>
        <taxon>Cnidaria</taxon>
        <taxon>Anthozoa</taxon>
        <taxon>Octocorallia</taxon>
        <taxon>Malacalcyonacea</taxon>
        <taxon>Plexauridae</taxon>
        <taxon>Paramuricea</taxon>
    </lineage>
</organism>
<dbReference type="Pfam" id="PF17919">
    <property type="entry name" value="RT_RNaseH_2"/>
    <property type="match status" value="1"/>
</dbReference>
<dbReference type="GO" id="GO:0015074">
    <property type="term" value="P:DNA integration"/>
    <property type="evidence" value="ECO:0007669"/>
    <property type="project" value="InterPro"/>
</dbReference>
<feature type="compositionally biased region" description="Acidic residues" evidence="1">
    <location>
        <begin position="1148"/>
        <end position="1163"/>
    </location>
</feature>
<accession>A0A7D9IY76</accession>
<dbReference type="OrthoDB" id="10063139at2759"/>
<dbReference type="InterPro" id="IPR043502">
    <property type="entry name" value="DNA/RNA_pol_sf"/>
</dbReference>
<evidence type="ECO:0000256" key="1">
    <source>
        <dbReference type="SAM" id="MobiDB-lite"/>
    </source>
</evidence>
<reference evidence="2" key="1">
    <citation type="submission" date="2020-04" db="EMBL/GenBank/DDBJ databases">
        <authorList>
            <person name="Alioto T."/>
            <person name="Alioto T."/>
            <person name="Gomez Garrido J."/>
        </authorList>
    </citation>
    <scope>NUCLEOTIDE SEQUENCE</scope>
    <source>
        <strain evidence="2">A484AB</strain>
    </source>
</reference>
<dbReference type="EMBL" id="CACRXK020009000">
    <property type="protein sequence ID" value="CAB4016168.1"/>
    <property type="molecule type" value="Genomic_DNA"/>
</dbReference>
<dbReference type="Gene3D" id="3.30.70.270">
    <property type="match status" value="2"/>
</dbReference>
<dbReference type="InterPro" id="IPR012337">
    <property type="entry name" value="RNaseH-like_sf"/>
</dbReference>
<dbReference type="InterPro" id="IPR041588">
    <property type="entry name" value="Integrase_H2C2"/>
</dbReference>
<dbReference type="FunFam" id="1.10.340.70:FF:000004">
    <property type="entry name" value="Retrovirus-related Pol polyprotein from transposon 297-like Protein"/>
    <property type="match status" value="1"/>
</dbReference>
<dbReference type="PANTHER" id="PTHR37984">
    <property type="entry name" value="PROTEIN CBG26694"/>
    <property type="match status" value="1"/>
</dbReference>
<dbReference type="SUPFAM" id="SSF56672">
    <property type="entry name" value="DNA/RNA polymerases"/>
    <property type="match status" value="1"/>
</dbReference>
<sequence>MALLIYAGTEVEDLHDTLPEPSRPEGTEEENWTAYEQSKTKLKIHFSPKQCNDFAIFELLRMKIESSESIKSYAMRLRKAASKCDFTNWSAEKIIKSLIISNMQDDTLRLKFLQKDRTLDQVLDIARKKEDAVARSKVIDRDSQQVVNKKGHYASKCFKKQKEAGIKRIEAEPQTDTGNDTNSDTDEYNTAKIELVNNLGMREKPSLMRVRTNDQEVLWQPDTGIQKNVWDEAHFRSFKEKTRGEVKLTPTNIKLFAYGGKTPLVVIGSFKAVLTAGDRTVDTEIYVTSEPSAYPLLSEQSAKQLQLIRRQKITDMIMDNPEVFTGKIGKAKTNEVSLMIDNSVTPVVQKQRRIPVNLSDRAESKIQDLLDQDIIERVPDNQPRSWVSPPVIAPKPDSNDIRFCIDMRMANKAIQRPYTQIPTMADIVNKFQGAERFTKLDLKEAYHQFVLDEQSRKITTFYGPDGLYRYKRLNYGTKSAQDILQLEMHKMLSGIPSQVNIADDILIGGSVEEHDAALQKVRSALTSNGITVNPDKCVFDVEEVRFVGLVFNKQGIKPDPKNVKNLQDASQPTSKVELRSFLGMAGFSERFIPNFASIVHPLRQQLKENIWAWDEKCQEAFTKLQASLSEFSLLHHYVIGHDTELVVDTSITGLGAVLVQRASKTEAFHPVMYKSRSLKEVETRYSATEREALAVRWACRKLRKYLLGAPKFRIVTDHRPLTYMFHKLCRELPPRVENFFMDVQEFEYEIVYRPGKTCIADYNMSRHHVDRAGSSRVFEIEAGAESVVESGCCHALNEQGTVTVEDIRAEGERCEVYQRLVKAIKSGISDNDEDLKPYMVPKIKHDLSVVNGVVCRGSRVVVPIALQKRVVELSHRAHQGISKAKHFLRTFCWFPGMDKAVENQVRGCLPCQAVQPPNNDQPIKPSEQPIGPWQYVEMDFQGPYPNDEYIFIMIDRYSRWPEMAWFRNAPNGNTTIAAMEKIFTNKGVPAVCQSDNGSPIQSKEMEQFAQSSGYRHHHIIPEWPRANGTVERFNRSMKEALQAETMEGKILADVPIYPTLRDRDRIRDQRYKAKMRNGLRPHKLRVGDSVIVKQTKVNKLTPTFNPTPLRITEVQGSRITAREINGTWTITRDASYFRKIASDTRADNEDDQDASDESDGETENENRGNQQETPDESTEKGQRPRRSTRRPSYLEDYET</sequence>
<dbReference type="Pfam" id="PF00665">
    <property type="entry name" value="rve"/>
    <property type="match status" value="1"/>
</dbReference>
<feature type="region of interest" description="Disordered" evidence="1">
    <location>
        <begin position="165"/>
        <end position="186"/>
    </location>
</feature>
<dbReference type="PROSITE" id="PS50878">
    <property type="entry name" value="RT_POL"/>
    <property type="match status" value="1"/>
</dbReference>
<dbReference type="Pfam" id="PF00078">
    <property type="entry name" value="RVT_1"/>
    <property type="match status" value="1"/>
</dbReference>
<dbReference type="InterPro" id="IPR036397">
    <property type="entry name" value="RNaseH_sf"/>
</dbReference>
<dbReference type="Gene3D" id="3.10.20.370">
    <property type="match status" value="1"/>
</dbReference>
<dbReference type="Gene3D" id="3.30.420.10">
    <property type="entry name" value="Ribonuclease H-like superfamily/Ribonuclease H"/>
    <property type="match status" value="1"/>
</dbReference>
<dbReference type="Proteomes" id="UP001152795">
    <property type="component" value="Unassembled WGS sequence"/>
</dbReference>
<dbReference type="GO" id="GO:0003676">
    <property type="term" value="F:nucleic acid binding"/>
    <property type="evidence" value="ECO:0007669"/>
    <property type="project" value="InterPro"/>
</dbReference>
<dbReference type="Pfam" id="PF17921">
    <property type="entry name" value="Integrase_H2C2"/>
    <property type="match status" value="1"/>
</dbReference>
<feature type="region of interest" description="Disordered" evidence="1">
    <location>
        <begin position="1142"/>
        <end position="1199"/>
    </location>
</feature>
<dbReference type="InterPro" id="IPR001584">
    <property type="entry name" value="Integrase_cat-core"/>
</dbReference>
<dbReference type="PROSITE" id="PS50994">
    <property type="entry name" value="INTEGRASE"/>
    <property type="match status" value="1"/>
</dbReference>
<name>A0A7D9IY76_PARCT</name>
<dbReference type="FunFam" id="3.30.70.270:FF:000020">
    <property type="entry name" value="Transposon Tf2-6 polyprotein-like Protein"/>
    <property type="match status" value="1"/>
</dbReference>
<dbReference type="InterPro" id="IPR000477">
    <property type="entry name" value="RT_dom"/>
</dbReference>
<gene>
    <name evidence="2" type="ORF">PACLA_8A041783</name>
</gene>
<dbReference type="InterPro" id="IPR041577">
    <property type="entry name" value="RT_RNaseH_2"/>
</dbReference>
<dbReference type="Gene3D" id="1.10.340.70">
    <property type="match status" value="1"/>
</dbReference>
<comment type="caution">
    <text evidence="2">The sequence shown here is derived from an EMBL/GenBank/DDBJ whole genome shotgun (WGS) entry which is preliminary data.</text>
</comment>
<dbReference type="FunFam" id="3.10.20.370:FF:000001">
    <property type="entry name" value="Retrovirus-related Pol polyprotein from transposon 17.6-like protein"/>
    <property type="match status" value="1"/>
</dbReference>
<keyword evidence="3" id="KW-1185">Reference proteome</keyword>
<dbReference type="Gene3D" id="3.10.10.10">
    <property type="entry name" value="HIV Type 1 Reverse Transcriptase, subunit A, domain 1"/>
    <property type="match status" value="1"/>
</dbReference>
<evidence type="ECO:0000313" key="2">
    <source>
        <dbReference type="EMBL" id="CAB4016168.1"/>
    </source>
</evidence>
<proteinExistence type="predicted"/>
<dbReference type="InterPro" id="IPR050951">
    <property type="entry name" value="Retrovirus_Pol_polyprotein"/>
</dbReference>
<dbReference type="InterPro" id="IPR043128">
    <property type="entry name" value="Rev_trsase/Diguanyl_cyclase"/>
</dbReference>
<dbReference type="AlphaFoldDB" id="A0A7D9IY76"/>
<dbReference type="CDD" id="cd01647">
    <property type="entry name" value="RT_LTR"/>
    <property type="match status" value="1"/>
</dbReference>